<feature type="region of interest" description="Disordered" evidence="1">
    <location>
        <begin position="27"/>
        <end position="60"/>
    </location>
</feature>
<gene>
    <name evidence="3" type="ORF">CAL28_10955</name>
</gene>
<name>A0A261UEH4_9BORD</name>
<evidence type="ECO:0000256" key="1">
    <source>
        <dbReference type="SAM" id="MobiDB-lite"/>
    </source>
</evidence>
<sequence length="94" mass="9991">MKHLRSVLSLVFLSAFCVSTASCADVPSRRYGTQDSGVPAPASPQAESVPGAPPLTIQSGEGEKLNLPWFVRDIQDWVNQDSTAPGAGRPAPNW</sequence>
<reference evidence="4" key="1">
    <citation type="submission" date="2017-05" db="EMBL/GenBank/DDBJ databases">
        <title>Complete and WGS of Bordetella genogroups.</title>
        <authorList>
            <person name="Spilker T."/>
            <person name="Lipuma J."/>
        </authorList>
    </citation>
    <scope>NUCLEOTIDE SEQUENCE [LARGE SCALE GENOMIC DNA]</scope>
    <source>
        <strain evidence="4">AU8856</strain>
    </source>
</reference>
<feature type="signal peptide" evidence="2">
    <location>
        <begin position="1"/>
        <end position="23"/>
    </location>
</feature>
<evidence type="ECO:0000313" key="3">
    <source>
        <dbReference type="EMBL" id="OZI59991.1"/>
    </source>
</evidence>
<proteinExistence type="predicted"/>
<evidence type="ECO:0008006" key="5">
    <source>
        <dbReference type="Google" id="ProtNLM"/>
    </source>
</evidence>
<feature type="chain" id="PRO_5012808459" description="Lipoprotein" evidence="2">
    <location>
        <begin position="24"/>
        <end position="94"/>
    </location>
</feature>
<evidence type="ECO:0000256" key="2">
    <source>
        <dbReference type="SAM" id="SignalP"/>
    </source>
</evidence>
<evidence type="ECO:0000313" key="4">
    <source>
        <dbReference type="Proteomes" id="UP000215767"/>
    </source>
</evidence>
<dbReference type="PROSITE" id="PS51257">
    <property type="entry name" value="PROKAR_LIPOPROTEIN"/>
    <property type="match status" value="1"/>
</dbReference>
<protein>
    <recommendedName>
        <fullName evidence="5">Lipoprotein</fullName>
    </recommendedName>
</protein>
<dbReference type="Proteomes" id="UP000215767">
    <property type="component" value="Unassembled WGS sequence"/>
</dbReference>
<dbReference type="AlphaFoldDB" id="A0A261UEH4"/>
<comment type="caution">
    <text evidence="3">The sequence shown here is derived from an EMBL/GenBank/DDBJ whole genome shotgun (WGS) entry which is preliminary data.</text>
</comment>
<organism evidence="3 4">
    <name type="scientific">Bordetella genomosp. 11</name>
    <dbReference type="NCBI Taxonomy" id="1416808"/>
    <lineage>
        <taxon>Bacteria</taxon>
        <taxon>Pseudomonadati</taxon>
        <taxon>Pseudomonadota</taxon>
        <taxon>Betaproteobacteria</taxon>
        <taxon>Burkholderiales</taxon>
        <taxon>Alcaligenaceae</taxon>
        <taxon>Bordetella</taxon>
    </lineage>
</organism>
<keyword evidence="2" id="KW-0732">Signal</keyword>
<keyword evidence="4" id="KW-1185">Reference proteome</keyword>
<dbReference type="EMBL" id="NEVS01000004">
    <property type="protein sequence ID" value="OZI59991.1"/>
    <property type="molecule type" value="Genomic_DNA"/>
</dbReference>
<accession>A0A261UEH4</accession>
<dbReference type="OrthoDB" id="8637348at2"/>